<evidence type="ECO:0000313" key="2">
    <source>
        <dbReference type="Proteomes" id="UP000006702"/>
    </source>
</evidence>
<dbReference type="AlphaFoldDB" id="A1D0X2"/>
<dbReference type="GeneID" id="4592023"/>
<accession>A1D0X2</accession>
<proteinExistence type="predicted"/>
<gene>
    <name evidence="1" type="ORF">NFIA_007210</name>
</gene>
<keyword evidence="2" id="KW-1185">Reference proteome</keyword>
<name>A1D0X2_NEOFI</name>
<organism evidence="1 2">
    <name type="scientific">Neosartorya fischeri (strain ATCC 1020 / DSM 3700 / CBS 544.65 / FGSC A1164 / JCM 1740 / NRRL 181 / WB 181)</name>
    <name type="common">Aspergillus fischerianus</name>
    <dbReference type="NCBI Taxonomy" id="331117"/>
    <lineage>
        <taxon>Eukaryota</taxon>
        <taxon>Fungi</taxon>
        <taxon>Dikarya</taxon>
        <taxon>Ascomycota</taxon>
        <taxon>Pezizomycotina</taxon>
        <taxon>Eurotiomycetes</taxon>
        <taxon>Eurotiomycetidae</taxon>
        <taxon>Eurotiales</taxon>
        <taxon>Aspergillaceae</taxon>
        <taxon>Aspergillus</taxon>
        <taxon>Aspergillus subgen. Fumigati</taxon>
    </lineage>
</organism>
<dbReference type="OrthoDB" id="4505768at2759"/>
<dbReference type="EMBL" id="DS027688">
    <property type="protein sequence ID" value="EAW22065.1"/>
    <property type="molecule type" value="Genomic_DNA"/>
</dbReference>
<dbReference type="VEuPathDB" id="FungiDB:NFIA_007210"/>
<dbReference type="HOGENOM" id="CLU_510984_0_0_1"/>
<dbReference type="KEGG" id="nfi:NFIA_007210"/>
<dbReference type="RefSeq" id="XP_001263962.1">
    <property type="nucleotide sequence ID" value="XM_001263961.1"/>
</dbReference>
<dbReference type="Proteomes" id="UP000006702">
    <property type="component" value="Unassembled WGS sequence"/>
</dbReference>
<protein>
    <submittedName>
        <fullName evidence="1">Uncharacterized protein</fullName>
    </submittedName>
</protein>
<evidence type="ECO:0000313" key="1">
    <source>
        <dbReference type="EMBL" id="EAW22065.1"/>
    </source>
</evidence>
<sequence>MTGGQPARATELLSLRHSNTLHGRHRNIFIEHGLVSTVTTYHKGYSINNTTKIIHRYLPKAVSELVVYYLWLILPFCQALQKLVYGQKGPASAFLWPAGEGSWDSSQLRKVLQREARTHLQTKMNILSYRHAAIAISRIHLKCGGFKRDYGADDAAFNEQASHGSWIAGTVYARGLQEAPGHVEARRCQYRAISREWHGFLGFETYLGPRKRPAQDDLRQDPYCLFIASTMESMRKHWRTIHEWSQQTHRGRAGPKEKARGEAELQQSFQYVSWQQVFPSGPGSHYIHIRYPDGQPPAPSTDHIQTAVDEVVQAWEQAQARAKADQAIQASQLTDANPWLRMTRWADYLQGIQAHDLLACVAAPEEDPTDAIEQAVQVIWHTMEQVARKSQQTVQQCGQAIRVEAVRSEKGQTPYRPLLAYMDEAAIKKHAPHDWASPQYGMTAWQRQKWQQLWQLTSQAAVPGDLEDLEAWAMTAMEKACLEFCIKLLNQRHCSHEYKSALVCAMAVLGQGEAGWQDPESYPPILSRVIKVA</sequence>
<reference evidence="2" key="1">
    <citation type="journal article" date="2008" name="PLoS Genet.">
        <title>Genomic islands in the pathogenic filamentous fungus Aspergillus fumigatus.</title>
        <authorList>
            <person name="Fedorova N.D."/>
            <person name="Khaldi N."/>
            <person name="Joardar V.S."/>
            <person name="Maiti R."/>
            <person name="Amedeo P."/>
            <person name="Anderson M.J."/>
            <person name="Crabtree J."/>
            <person name="Silva J.C."/>
            <person name="Badger J.H."/>
            <person name="Albarraq A."/>
            <person name="Angiuoli S."/>
            <person name="Bussey H."/>
            <person name="Bowyer P."/>
            <person name="Cotty P.J."/>
            <person name="Dyer P.S."/>
            <person name="Egan A."/>
            <person name="Galens K."/>
            <person name="Fraser-Liggett C.M."/>
            <person name="Haas B.J."/>
            <person name="Inman J.M."/>
            <person name="Kent R."/>
            <person name="Lemieux S."/>
            <person name="Malavazi I."/>
            <person name="Orvis J."/>
            <person name="Roemer T."/>
            <person name="Ronning C.M."/>
            <person name="Sundaram J.P."/>
            <person name="Sutton G."/>
            <person name="Turner G."/>
            <person name="Venter J.C."/>
            <person name="White O.R."/>
            <person name="Whitty B.R."/>
            <person name="Youngman P."/>
            <person name="Wolfe K.H."/>
            <person name="Goldman G.H."/>
            <person name="Wortman J.R."/>
            <person name="Jiang B."/>
            <person name="Denning D.W."/>
            <person name="Nierman W.C."/>
        </authorList>
    </citation>
    <scope>NUCLEOTIDE SEQUENCE [LARGE SCALE GENOMIC DNA]</scope>
    <source>
        <strain evidence="2">ATCC 1020 / DSM 3700 / CBS 544.65 / FGSC A1164 / JCM 1740 / NRRL 181 / WB 181</strain>
    </source>
</reference>